<protein>
    <recommendedName>
        <fullName evidence="3">PTS EIIA type-2 domain-containing protein</fullName>
    </recommendedName>
</protein>
<dbReference type="PANTHER" id="PTHR47738:SF1">
    <property type="entry name" value="NITROGEN REGULATORY PROTEIN"/>
    <property type="match status" value="1"/>
</dbReference>
<sequence length="175" mass="19357">MKHPQTRSIVVAAPTTEEYSMEIKELLVPNAVKINLKATSKKQVLQELAKMAERLTGLNERDILNVLIERERLGTTGVGEGVAIPHAELEGTDRLCAVFARLESPIDFDSVDDEFVDLIFLLLAPLSPKHTHLKALAKISRLLRNKSMCAKLRGGTSTDALYALLTQPTENKNID</sequence>
<keyword evidence="2" id="KW-0808">Transferase</keyword>
<evidence type="ECO:0000256" key="1">
    <source>
        <dbReference type="ARBA" id="ARBA00004496"/>
    </source>
</evidence>
<dbReference type="Gene3D" id="3.40.930.10">
    <property type="entry name" value="Mannitol-specific EII, Chain A"/>
    <property type="match status" value="1"/>
</dbReference>
<dbReference type="EMBL" id="UINC01031210">
    <property type="protein sequence ID" value="SVB16895.1"/>
    <property type="molecule type" value="Genomic_DNA"/>
</dbReference>
<dbReference type="GO" id="GO:0008982">
    <property type="term" value="F:protein-N(PI)-phosphohistidine-sugar phosphotransferase activity"/>
    <property type="evidence" value="ECO:0007669"/>
    <property type="project" value="InterPro"/>
</dbReference>
<dbReference type="InterPro" id="IPR051541">
    <property type="entry name" value="PTS_SugarTrans_NitroReg"/>
</dbReference>
<dbReference type="FunFam" id="3.40.930.10:FF:000009">
    <property type="entry name" value="PTS system, fructose specific IIABC component"/>
    <property type="match status" value="1"/>
</dbReference>
<dbReference type="GO" id="GO:0005737">
    <property type="term" value="C:cytoplasm"/>
    <property type="evidence" value="ECO:0007669"/>
    <property type="project" value="UniProtKB-SubCell"/>
</dbReference>
<feature type="domain" description="PTS EIIA type-2" evidence="3">
    <location>
        <begin position="25"/>
        <end position="168"/>
    </location>
</feature>
<dbReference type="InterPro" id="IPR016152">
    <property type="entry name" value="PTrfase/Anion_transptr"/>
</dbReference>
<dbReference type="NCBIfam" id="TIGR01419">
    <property type="entry name" value="nitro_reg_IIA"/>
    <property type="match status" value="1"/>
</dbReference>
<reference evidence="4" key="1">
    <citation type="submission" date="2018-05" db="EMBL/GenBank/DDBJ databases">
        <authorList>
            <person name="Lanie J.A."/>
            <person name="Ng W.-L."/>
            <person name="Kazmierczak K.M."/>
            <person name="Andrzejewski T.M."/>
            <person name="Davidsen T.M."/>
            <person name="Wayne K.J."/>
            <person name="Tettelin H."/>
            <person name="Glass J.I."/>
            <person name="Rusch D."/>
            <person name="Podicherti R."/>
            <person name="Tsui H.-C.T."/>
            <person name="Winkler M.E."/>
        </authorList>
    </citation>
    <scope>NUCLEOTIDE SEQUENCE</scope>
</reference>
<dbReference type="GO" id="GO:0030295">
    <property type="term" value="F:protein kinase activator activity"/>
    <property type="evidence" value="ECO:0007669"/>
    <property type="project" value="TreeGrafter"/>
</dbReference>
<gene>
    <name evidence="4" type="ORF">METZ01_LOCUS169749</name>
</gene>
<dbReference type="AlphaFoldDB" id="A0A382BSW9"/>
<dbReference type="InterPro" id="IPR002178">
    <property type="entry name" value="PTS_EIIA_type-2_dom"/>
</dbReference>
<comment type="subcellular location">
    <subcellularLocation>
        <location evidence="1">Cytoplasm</location>
    </subcellularLocation>
</comment>
<evidence type="ECO:0000256" key="2">
    <source>
        <dbReference type="ARBA" id="ARBA00022679"/>
    </source>
</evidence>
<proteinExistence type="predicted"/>
<accession>A0A382BSW9</accession>
<evidence type="ECO:0000259" key="3">
    <source>
        <dbReference type="PROSITE" id="PS51094"/>
    </source>
</evidence>
<organism evidence="4">
    <name type="scientific">marine metagenome</name>
    <dbReference type="NCBI Taxonomy" id="408172"/>
    <lineage>
        <taxon>unclassified sequences</taxon>
        <taxon>metagenomes</taxon>
        <taxon>ecological metagenomes</taxon>
    </lineage>
</organism>
<dbReference type="PROSITE" id="PS00372">
    <property type="entry name" value="PTS_EIIA_TYPE_2_HIS"/>
    <property type="match status" value="1"/>
</dbReference>
<dbReference type="CDD" id="cd00211">
    <property type="entry name" value="PTS_IIA_fru"/>
    <property type="match status" value="1"/>
</dbReference>
<dbReference type="PANTHER" id="PTHR47738">
    <property type="entry name" value="PTS SYSTEM FRUCTOSE-LIKE EIIA COMPONENT-RELATED"/>
    <property type="match status" value="1"/>
</dbReference>
<dbReference type="Pfam" id="PF00359">
    <property type="entry name" value="PTS_EIIA_2"/>
    <property type="match status" value="1"/>
</dbReference>
<dbReference type="GO" id="GO:0009401">
    <property type="term" value="P:phosphoenolpyruvate-dependent sugar phosphotransferase system"/>
    <property type="evidence" value="ECO:0007669"/>
    <property type="project" value="InterPro"/>
</dbReference>
<evidence type="ECO:0000313" key="4">
    <source>
        <dbReference type="EMBL" id="SVB16895.1"/>
    </source>
</evidence>
<dbReference type="PROSITE" id="PS51094">
    <property type="entry name" value="PTS_EIIA_TYPE_2"/>
    <property type="match status" value="1"/>
</dbReference>
<dbReference type="SUPFAM" id="SSF55804">
    <property type="entry name" value="Phoshotransferase/anion transport protein"/>
    <property type="match status" value="1"/>
</dbReference>
<dbReference type="InterPro" id="IPR006320">
    <property type="entry name" value="PTS_Nitro_regul"/>
</dbReference>
<name>A0A382BSW9_9ZZZZ</name>